<evidence type="ECO:0000256" key="2">
    <source>
        <dbReference type="ARBA" id="ARBA00007362"/>
    </source>
</evidence>
<dbReference type="PANTHER" id="PTHR32322:SF2">
    <property type="entry name" value="EAMA DOMAIN-CONTAINING PROTEIN"/>
    <property type="match status" value="1"/>
</dbReference>
<dbReference type="GO" id="GO:0016020">
    <property type="term" value="C:membrane"/>
    <property type="evidence" value="ECO:0007669"/>
    <property type="project" value="UniProtKB-SubCell"/>
</dbReference>
<keyword evidence="4 7" id="KW-1133">Transmembrane helix</keyword>
<dbReference type="EMBL" id="CM001440">
    <property type="protein sequence ID" value="EHR59207.1"/>
    <property type="molecule type" value="Genomic_DNA"/>
</dbReference>
<accession>H5XDC7</accession>
<feature type="domain" description="EamA" evidence="8">
    <location>
        <begin position="122"/>
        <end position="254"/>
    </location>
</feature>
<feature type="transmembrane region" description="Helical" evidence="7">
    <location>
        <begin position="151"/>
        <end position="170"/>
    </location>
</feature>
<dbReference type="SUPFAM" id="SSF103481">
    <property type="entry name" value="Multidrug resistance efflux transporter EmrE"/>
    <property type="match status" value="1"/>
</dbReference>
<keyword evidence="10" id="KW-1185">Reference proteome</keyword>
<dbReference type="InterPro" id="IPR050638">
    <property type="entry name" value="AA-Vitamin_Transporters"/>
</dbReference>
<evidence type="ECO:0000256" key="3">
    <source>
        <dbReference type="ARBA" id="ARBA00022692"/>
    </source>
</evidence>
<feature type="compositionally biased region" description="Basic and acidic residues" evidence="6">
    <location>
        <begin position="269"/>
        <end position="282"/>
    </location>
</feature>
<reference evidence="9 10" key="1">
    <citation type="submission" date="2011-11" db="EMBL/GenBank/DDBJ databases">
        <title>The Noncontiguous Finished sequence of Saccharomonospora cyanea NA-134.</title>
        <authorList>
            <consortium name="US DOE Joint Genome Institute"/>
            <person name="Lucas S."/>
            <person name="Han J."/>
            <person name="Lapidus A."/>
            <person name="Cheng J.-F."/>
            <person name="Goodwin L."/>
            <person name="Pitluck S."/>
            <person name="Peters L."/>
            <person name="Ovchinnikova G."/>
            <person name="Lu M."/>
            <person name="Detter J.C."/>
            <person name="Han C."/>
            <person name="Tapia R."/>
            <person name="Land M."/>
            <person name="Hauser L."/>
            <person name="Kyrpides N."/>
            <person name="Ivanova N."/>
            <person name="Pagani I."/>
            <person name="Brambilla E.-M."/>
            <person name="Klenk H.-P."/>
            <person name="Woyke T."/>
        </authorList>
    </citation>
    <scope>NUCLEOTIDE SEQUENCE [LARGE SCALE GENOMIC DNA]</scope>
    <source>
        <strain evidence="9 10">NA-134</strain>
    </source>
</reference>
<dbReference type="HOGENOM" id="CLU_057295_0_0_11"/>
<dbReference type="AlphaFoldDB" id="H5XDC7"/>
<dbReference type="Pfam" id="PF00892">
    <property type="entry name" value="EamA"/>
    <property type="match status" value="1"/>
</dbReference>
<dbReference type="PANTHER" id="PTHR32322">
    <property type="entry name" value="INNER MEMBRANE TRANSPORTER"/>
    <property type="match status" value="1"/>
</dbReference>
<evidence type="ECO:0000256" key="5">
    <source>
        <dbReference type="ARBA" id="ARBA00023136"/>
    </source>
</evidence>
<feature type="transmembrane region" description="Helical" evidence="7">
    <location>
        <begin position="17"/>
        <end position="36"/>
    </location>
</feature>
<keyword evidence="3 7" id="KW-0812">Transmembrane</keyword>
<dbReference type="Proteomes" id="UP000002791">
    <property type="component" value="Chromosome"/>
</dbReference>
<evidence type="ECO:0000313" key="9">
    <source>
        <dbReference type="EMBL" id="EHR59207.1"/>
    </source>
</evidence>
<gene>
    <name evidence="9" type="ORF">SaccyDRAFT_0271</name>
</gene>
<dbReference type="InterPro" id="IPR037185">
    <property type="entry name" value="EmrE-like"/>
</dbReference>
<dbReference type="eggNOG" id="COG5006">
    <property type="taxonomic scope" value="Bacteria"/>
</dbReference>
<organism evidence="9 10">
    <name type="scientific">Saccharomonospora cyanea NA-134</name>
    <dbReference type="NCBI Taxonomy" id="882082"/>
    <lineage>
        <taxon>Bacteria</taxon>
        <taxon>Bacillati</taxon>
        <taxon>Actinomycetota</taxon>
        <taxon>Actinomycetes</taxon>
        <taxon>Pseudonocardiales</taxon>
        <taxon>Pseudonocardiaceae</taxon>
        <taxon>Saccharomonospora</taxon>
    </lineage>
</organism>
<evidence type="ECO:0000256" key="7">
    <source>
        <dbReference type="SAM" id="Phobius"/>
    </source>
</evidence>
<evidence type="ECO:0000256" key="1">
    <source>
        <dbReference type="ARBA" id="ARBA00004141"/>
    </source>
</evidence>
<dbReference type="STRING" id="882082.SaccyDRAFT_0271"/>
<sequence>MSVQTGQAWGKLLFTEAGPLGVVALRLASAALILLALHRPALPRGRDLAFVCALGAAIAGMNLVYPALRWLPVGVASTIQLLGPLAVAVCTSRRAADLVFAGVAVLGVLLVRDSSAGALPWQGLVLAVASAASMAAYLLLSRRVGRDTAGLGGLAWAVTVAAVLGVPAGLVHSGDAVLAPDLLAVGVALGLTSAVIPYSLEMAALRRLAPRIVAVLQCGEPVVAALAGLVLLDELLTPTQLVGVGCVIIAATAVTLRSREQDVPPEGETVPRQEGGRPRHSR</sequence>
<dbReference type="InterPro" id="IPR000620">
    <property type="entry name" value="EamA_dom"/>
</dbReference>
<proteinExistence type="inferred from homology"/>
<protein>
    <submittedName>
        <fullName evidence="9">Putative permease, DMT superfamily</fullName>
    </submittedName>
</protein>
<evidence type="ECO:0000256" key="6">
    <source>
        <dbReference type="SAM" id="MobiDB-lite"/>
    </source>
</evidence>
<comment type="subcellular location">
    <subcellularLocation>
        <location evidence="1">Membrane</location>
        <topology evidence="1">Multi-pass membrane protein</topology>
    </subcellularLocation>
</comment>
<feature type="transmembrane region" description="Helical" evidence="7">
    <location>
        <begin position="118"/>
        <end position="139"/>
    </location>
</feature>
<comment type="similarity">
    <text evidence="2">Belongs to the EamA transporter family.</text>
</comment>
<evidence type="ECO:0000256" key="4">
    <source>
        <dbReference type="ARBA" id="ARBA00022989"/>
    </source>
</evidence>
<name>H5XDC7_9PSEU</name>
<feature type="transmembrane region" description="Helical" evidence="7">
    <location>
        <begin position="48"/>
        <end position="65"/>
    </location>
</feature>
<feature type="region of interest" description="Disordered" evidence="6">
    <location>
        <begin position="260"/>
        <end position="282"/>
    </location>
</feature>
<keyword evidence="5 7" id="KW-0472">Membrane</keyword>
<feature type="transmembrane region" description="Helical" evidence="7">
    <location>
        <begin position="182"/>
        <end position="200"/>
    </location>
</feature>
<evidence type="ECO:0000313" key="10">
    <source>
        <dbReference type="Proteomes" id="UP000002791"/>
    </source>
</evidence>
<evidence type="ECO:0000259" key="8">
    <source>
        <dbReference type="Pfam" id="PF00892"/>
    </source>
</evidence>